<dbReference type="SMART" id="SM00184">
    <property type="entry name" value="RING"/>
    <property type="match status" value="1"/>
</dbReference>
<feature type="domain" description="SWIM-type" evidence="2">
    <location>
        <begin position="46"/>
        <end position="79"/>
    </location>
</feature>
<dbReference type="Pfam" id="PF13639">
    <property type="entry name" value="zf-RING_2"/>
    <property type="match status" value="1"/>
</dbReference>
<dbReference type="Pfam" id="PF04434">
    <property type="entry name" value="SWIM"/>
    <property type="match status" value="1"/>
</dbReference>
<proteinExistence type="predicted"/>
<dbReference type="InterPro" id="IPR007527">
    <property type="entry name" value="Znf_SWIM"/>
</dbReference>
<dbReference type="PROSITE" id="PS50966">
    <property type="entry name" value="ZF_SWIM"/>
    <property type="match status" value="1"/>
</dbReference>
<evidence type="ECO:0000313" key="3">
    <source>
        <dbReference type="EMBL" id="QHS85062.1"/>
    </source>
</evidence>
<accession>A0A6C0AZ14</accession>
<dbReference type="InterPro" id="IPR039903">
    <property type="entry name" value="Zswim2"/>
</dbReference>
<dbReference type="SUPFAM" id="SSF57850">
    <property type="entry name" value="RING/U-box"/>
    <property type="match status" value="1"/>
</dbReference>
<name>A0A6C0AZ14_9ZZZZ</name>
<dbReference type="InterPro" id="IPR013083">
    <property type="entry name" value="Znf_RING/FYVE/PHD"/>
</dbReference>
<protein>
    <recommendedName>
        <fullName evidence="4">RING-type domain-containing protein</fullName>
    </recommendedName>
</protein>
<evidence type="ECO:0008006" key="4">
    <source>
        <dbReference type="Google" id="ProtNLM"/>
    </source>
</evidence>
<evidence type="ECO:0000259" key="1">
    <source>
        <dbReference type="PROSITE" id="PS50089"/>
    </source>
</evidence>
<dbReference type="EMBL" id="MN739039">
    <property type="protein sequence ID" value="QHS85062.1"/>
    <property type="molecule type" value="Genomic_DNA"/>
</dbReference>
<reference evidence="3" key="1">
    <citation type="journal article" date="2020" name="Nature">
        <title>Giant virus diversity and host interactions through global metagenomics.</title>
        <authorList>
            <person name="Schulz F."/>
            <person name="Roux S."/>
            <person name="Paez-Espino D."/>
            <person name="Jungbluth S."/>
            <person name="Walsh D.A."/>
            <person name="Denef V.J."/>
            <person name="McMahon K.D."/>
            <person name="Konstantinidis K.T."/>
            <person name="Eloe-Fadrosh E.A."/>
            <person name="Kyrpides N.C."/>
            <person name="Woyke T."/>
        </authorList>
    </citation>
    <scope>NUCLEOTIDE SEQUENCE</scope>
    <source>
        <strain evidence="3">GVMAG-M-3300009182-67</strain>
    </source>
</reference>
<dbReference type="PANTHER" id="PTHR21540:SF0">
    <property type="entry name" value="PHD FAMILY PROTEIN"/>
    <property type="match status" value="1"/>
</dbReference>
<sequence length="175" mass="20347">MENCPKSSYNVSRLKRSAKENIKLASMNEGTHGPFYTVYGSTGTMYKIECHPKMSCTCIDFKKNNRYCKHIYFIFLNVYKTIPKLDKNYNLEELKELHTNFFSHPSVEIRDSDEPCSICFDEIVSPFVCKVCKHGFHKQCINEMSRFSGKSNCPLCRSNLNENILDDLIKQVEML</sequence>
<dbReference type="InterPro" id="IPR001841">
    <property type="entry name" value="Znf_RING"/>
</dbReference>
<dbReference type="GO" id="GO:0008270">
    <property type="term" value="F:zinc ion binding"/>
    <property type="evidence" value="ECO:0007669"/>
    <property type="project" value="InterPro"/>
</dbReference>
<dbReference type="AlphaFoldDB" id="A0A6C0AZ14"/>
<dbReference type="Gene3D" id="3.30.40.10">
    <property type="entry name" value="Zinc/RING finger domain, C3HC4 (zinc finger)"/>
    <property type="match status" value="1"/>
</dbReference>
<dbReference type="PANTHER" id="PTHR21540">
    <property type="entry name" value="RING FINGER AND SWIM DOMAIN-CONTAINING PROTEIN 2"/>
    <property type="match status" value="1"/>
</dbReference>
<dbReference type="GO" id="GO:0061630">
    <property type="term" value="F:ubiquitin protein ligase activity"/>
    <property type="evidence" value="ECO:0007669"/>
    <property type="project" value="InterPro"/>
</dbReference>
<organism evidence="3">
    <name type="scientific">viral metagenome</name>
    <dbReference type="NCBI Taxonomy" id="1070528"/>
    <lineage>
        <taxon>unclassified sequences</taxon>
        <taxon>metagenomes</taxon>
        <taxon>organismal metagenomes</taxon>
    </lineage>
</organism>
<feature type="domain" description="RING-type" evidence="1">
    <location>
        <begin position="116"/>
        <end position="157"/>
    </location>
</feature>
<dbReference type="PROSITE" id="PS50089">
    <property type="entry name" value="ZF_RING_2"/>
    <property type="match status" value="1"/>
</dbReference>
<evidence type="ECO:0000259" key="2">
    <source>
        <dbReference type="PROSITE" id="PS50966"/>
    </source>
</evidence>